<proteinExistence type="predicted"/>
<gene>
    <name evidence="1" type="ORF">L2E82_36509</name>
</gene>
<sequence length="170" mass="18586">MSIKVSITHFPPCDEGHDLGTLGFPGPSSEDRELVPSVIALSSMPSPYHSIYDNNKVILFNSFGSGGFRNIIIKGWHGVFFGERRGFTVRSSVVLGRVKRGCSSVSSSDSGSVVGVLTGWDFDFLPLDGPHFIFTFFFFFEVGLEDDQAQPSISPSSLDLQLQLLNQAYA</sequence>
<evidence type="ECO:0000313" key="1">
    <source>
        <dbReference type="EMBL" id="KAI3724722.1"/>
    </source>
</evidence>
<reference evidence="1 2" key="2">
    <citation type="journal article" date="2022" name="Mol. Ecol. Resour.">
        <title>The genomes of chicory, endive, great burdock and yacon provide insights into Asteraceae paleo-polyploidization history and plant inulin production.</title>
        <authorList>
            <person name="Fan W."/>
            <person name="Wang S."/>
            <person name="Wang H."/>
            <person name="Wang A."/>
            <person name="Jiang F."/>
            <person name="Liu H."/>
            <person name="Zhao H."/>
            <person name="Xu D."/>
            <person name="Zhang Y."/>
        </authorList>
    </citation>
    <scope>NUCLEOTIDE SEQUENCE [LARGE SCALE GENOMIC DNA]</scope>
    <source>
        <strain evidence="2">cv. Punajuju</strain>
        <tissue evidence="1">Leaves</tissue>
    </source>
</reference>
<organism evidence="1 2">
    <name type="scientific">Cichorium intybus</name>
    <name type="common">Chicory</name>
    <dbReference type="NCBI Taxonomy" id="13427"/>
    <lineage>
        <taxon>Eukaryota</taxon>
        <taxon>Viridiplantae</taxon>
        <taxon>Streptophyta</taxon>
        <taxon>Embryophyta</taxon>
        <taxon>Tracheophyta</taxon>
        <taxon>Spermatophyta</taxon>
        <taxon>Magnoliopsida</taxon>
        <taxon>eudicotyledons</taxon>
        <taxon>Gunneridae</taxon>
        <taxon>Pentapetalae</taxon>
        <taxon>asterids</taxon>
        <taxon>campanulids</taxon>
        <taxon>Asterales</taxon>
        <taxon>Asteraceae</taxon>
        <taxon>Cichorioideae</taxon>
        <taxon>Cichorieae</taxon>
        <taxon>Cichoriinae</taxon>
        <taxon>Cichorium</taxon>
    </lineage>
</organism>
<protein>
    <submittedName>
        <fullName evidence="1">Uncharacterized protein</fullName>
    </submittedName>
</protein>
<dbReference type="Proteomes" id="UP001055811">
    <property type="component" value="Linkage Group LG06"/>
</dbReference>
<name>A0ACB9BRV9_CICIN</name>
<accession>A0ACB9BRV9</accession>
<reference evidence="2" key="1">
    <citation type="journal article" date="2022" name="Mol. Ecol. Resour.">
        <title>The genomes of chicory, endive, great burdock and yacon provide insights into Asteraceae palaeo-polyploidization history and plant inulin production.</title>
        <authorList>
            <person name="Fan W."/>
            <person name="Wang S."/>
            <person name="Wang H."/>
            <person name="Wang A."/>
            <person name="Jiang F."/>
            <person name="Liu H."/>
            <person name="Zhao H."/>
            <person name="Xu D."/>
            <person name="Zhang Y."/>
        </authorList>
    </citation>
    <scope>NUCLEOTIDE SEQUENCE [LARGE SCALE GENOMIC DNA]</scope>
    <source>
        <strain evidence="2">cv. Punajuju</strain>
    </source>
</reference>
<keyword evidence="2" id="KW-1185">Reference proteome</keyword>
<comment type="caution">
    <text evidence="1">The sequence shown here is derived from an EMBL/GenBank/DDBJ whole genome shotgun (WGS) entry which is preliminary data.</text>
</comment>
<evidence type="ECO:0000313" key="2">
    <source>
        <dbReference type="Proteomes" id="UP001055811"/>
    </source>
</evidence>
<dbReference type="EMBL" id="CM042014">
    <property type="protein sequence ID" value="KAI3724722.1"/>
    <property type="molecule type" value="Genomic_DNA"/>
</dbReference>